<gene>
    <name evidence="1" type="ORF">LCGC14_3087550</name>
</gene>
<organism evidence="1">
    <name type="scientific">marine sediment metagenome</name>
    <dbReference type="NCBI Taxonomy" id="412755"/>
    <lineage>
        <taxon>unclassified sequences</taxon>
        <taxon>metagenomes</taxon>
        <taxon>ecological metagenomes</taxon>
    </lineage>
</organism>
<accession>A0A0F8Z207</accession>
<evidence type="ECO:0000313" key="1">
    <source>
        <dbReference type="EMBL" id="KKK54156.1"/>
    </source>
</evidence>
<feature type="non-terminal residue" evidence="1">
    <location>
        <position position="1"/>
    </location>
</feature>
<proteinExistence type="predicted"/>
<dbReference type="AlphaFoldDB" id="A0A0F8Z207"/>
<sequence length="33" mass="3411">IVSKFGVTGDASVIETKTVIERVAESASMNLTG</sequence>
<reference evidence="1" key="1">
    <citation type="journal article" date="2015" name="Nature">
        <title>Complex archaea that bridge the gap between prokaryotes and eukaryotes.</title>
        <authorList>
            <person name="Spang A."/>
            <person name="Saw J.H."/>
            <person name="Jorgensen S.L."/>
            <person name="Zaremba-Niedzwiedzka K."/>
            <person name="Martijn J."/>
            <person name="Lind A.E."/>
            <person name="van Eijk R."/>
            <person name="Schleper C."/>
            <person name="Guy L."/>
            <person name="Ettema T.J."/>
        </authorList>
    </citation>
    <scope>NUCLEOTIDE SEQUENCE</scope>
</reference>
<protein>
    <submittedName>
        <fullName evidence="1">Uncharacterized protein</fullName>
    </submittedName>
</protein>
<comment type="caution">
    <text evidence="1">The sequence shown here is derived from an EMBL/GenBank/DDBJ whole genome shotgun (WGS) entry which is preliminary data.</text>
</comment>
<name>A0A0F8Z207_9ZZZZ</name>
<dbReference type="EMBL" id="LAZR01066139">
    <property type="protein sequence ID" value="KKK54156.1"/>
    <property type="molecule type" value="Genomic_DNA"/>
</dbReference>